<proteinExistence type="predicted"/>
<dbReference type="AlphaFoldDB" id="A0A501WZN3"/>
<dbReference type="Pfam" id="PF12849">
    <property type="entry name" value="PBP_like_2"/>
    <property type="match status" value="1"/>
</dbReference>
<reference evidence="4 5" key="1">
    <citation type="submission" date="2019-06" db="EMBL/GenBank/DDBJ databases">
        <title>A novel bacterium of genus Amaricoccus, isolated from marine sediment.</title>
        <authorList>
            <person name="Huang H."/>
            <person name="Mo K."/>
            <person name="Hu Y."/>
        </authorList>
    </citation>
    <scope>NUCLEOTIDE SEQUENCE [LARGE SCALE GENOMIC DNA]</scope>
    <source>
        <strain evidence="4 5">HB172011</strain>
    </source>
</reference>
<gene>
    <name evidence="4" type="ORF">FJM51_00440</name>
</gene>
<feature type="signal peptide" evidence="2">
    <location>
        <begin position="1"/>
        <end position="26"/>
    </location>
</feature>
<protein>
    <submittedName>
        <fullName evidence="4">Phosphate ABC transporter substrate-binding protein</fullName>
    </submittedName>
</protein>
<dbReference type="Proteomes" id="UP000319255">
    <property type="component" value="Unassembled WGS sequence"/>
</dbReference>
<dbReference type="PANTHER" id="PTHR30570">
    <property type="entry name" value="PERIPLASMIC PHOSPHATE BINDING COMPONENT OF PHOSPHATE ABC TRANSPORTER"/>
    <property type="match status" value="1"/>
</dbReference>
<accession>A0A501WZN3</accession>
<organism evidence="4 5">
    <name type="scientific">Amaricoccus solimangrovi</name>
    <dbReference type="NCBI Taxonomy" id="2589815"/>
    <lineage>
        <taxon>Bacteria</taxon>
        <taxon>Pseudomonadati</taxon>
        <taxon>Pseudomonadota</taxon>
        <taxon>Alphaproteobacteria</taxon>
        <taxon>Rhodobacterales</taxon>
        <taxon>Paracoccaceae</taxon>
        <taxon>Amaricoccus</taxon>
    </lineage>
</organism>
<evidence type="ECO:0000256" key="1">
    <source>
        <dbReference type="ARBA" id="ARBA00022729"/>
    </source>
</evidence>
<dbReference type="SUPFAM" id="SSF53850">
    <property type="entry name" value="Periplasmic binding protein-like II"/>
    <property type="match status" value="1"/>
</dbReference>
<dbReference type="OrthoDB" id="9790048at2"/>
<name>A0A501WZN3_9RHOB</name>
<evidence type="ECO:0000259" key="3">
    <source>
        <dbReference type="Pfam" id="PF12849"/>
    </source>
</evidence>
<keyword evidence="1 2" id="KW-0732">Signal</keyword>
<dbReference type="InterPro" id="IPR050811">
    <property type="entry name" value="Phosphate_ABC_transporter"/>
</dbReference>
<dbReference type="EMBL" id="VFRP01000001">
    <property type="protein sequence ID" value="TPE53934.1"/>
    <property type="molecule type" value="Genomic_DNA"/>
</dbReference>
<dbReference type="Gene3D" id="3.40.190.10">
    <property type="entry name" value="Periplasmic binding protein-like II"/>
    <property type="match status" value="2"/>
</dbReference>
<keyword evidence="5" id="KW-1185">Reference proteome</keyword>
<feature type="domain" description="PBP" evidence="3">
    <location>
        <begin position="24"/>
        <end position="309"/>
    </location>
</feature>
<feature type="chain" id="PRO_5021332321" evidence="2">
    <location>
        <begin position="27"/>
        <end position="348"/>
    </location>
</feature>
<dbReference type="PANTHER" id="PTHR30570:SF1">
    <property type="entry name" value="PHOSPHATE-BINDING PROTEIN PSTS"/>
    <property type="match status" value="1"/>
</dbReference>
<dbReference type="InterPro" id="IPR024370">
    <property type="entry name" value="PBP_domain"/>
</dbReference>
<sequence length="348" mass="36972">MPALAVAALAAALLAAALLAAAPAEAAGSRDRVRLVGSSTAFPYSEAVAEHYVGLTHGRAPVVESTGTGGGLKIFCGGLGAGFPDITGASRAITASEYRDCVSDGVADVTEALIGHDGLSLTQSNEAPELALTRRQLFLALAAEVPVGGGIVANPYRRWREIDPALPDLPIEILGPPPTSGTRDALVTLVMLPGCATFPEIAALPPERRHIVCARTREDGAFIEAGENDNIIVQRLAADPAALGIFGFSFLHENGDTLRGVPIEGVRPNVETLRKGTYPLIRPLYLYIKNAHRAVIPGMEEVLREYLSEDAIGPDGYLTERGLMPLPAVERREVRRAVEDHVPIRRFD</sequence>
<evidence type="ECO:0000313" key="4">
    <source>
        <dbReference type="EMBL" id="TPE53934.1"/>
    </source>
</evidence>
<evidence type="ECO:0000313" key="5">
    <source>
        <dbReference type="Proteomes" id="UP000319255"/>
    </source>
</evidence>
<evidence type="ECO:0000256" key="2">
    <source>
        <dbReference type="SAM" id="SignalP"/>
    </source>
</evidence>
<comment type="caution">
    <text evidence="4">The sequence shown here is derived from an EMBL/GenBank/DDBJ whole genome shotgun (WGS) entry which is preliminary data.</text>
</comment>